<feature type="domain" description="N-acetyltransferase" evidence="1">
    <location>
        <begin position="7"/>
        <end position="172"/>
    </location>
</feature>
<protein>
    <submittedName>
        <fullName evidence="2">GNAT family protein</fullName>
    </submittedName>
</protein>
<dbReference type="Gene3D" id="3.40.630.30">
    <property type="match status" value="1"/>
</dbReference>
<evidence type="ECO:0000259" key="1">
    <source>
        <dbReference type="PROSITE" id="PS51186"/>
    </source>
</evidence>
<dbReference type="RefSeq" id="WP_280619148.1">
    <property type="nucleotide sequence ID" value="NZ_JAROYP010000031.1"/>
</dbReference>
<evidence type="ECO:0000313" key="3">
    <source>
        <dbReference type="Proteomes" id="UP001159179"/>
    </source>
</evidence>
<dbReference type="InterPro" id="IPR000182">
    <property type="entry name" value="GNAT_dom"/>
</dbReference>
<dbReference type="PROSITE" id="PS51186">
    <property type="entry name" value="GNAT"/>
    <property type="match status" value="1"/>
</dbReference>
<sequence length="188" mass="22647">MYTDKELLLRPIEERDLLRLWELIYKEDAPEWKKWDAPYLPHKSLPYEQFIKTGTTWVGKDNFWVICVDDVVCGIISYYFEDDQNRWLEIGIVLHEAHSWSKGLGTRSLKLWINHIFNTLPLVRVGLTTWSGNERMIRVGEKLGMQMEARIRKVRYYEGKYYDSIRMGILREEWEALKFDVEKQELRL</sequence>
<name>A0AAW6T1N5_9BACI</name>
<proteinExistence type="predicted"/>
<dbReference type="Proteomes" id="UP001159179">
    <property type="component" value="Unassembled WGS sequence"/>
</dbReference>
<dbReference type="SUPFAM" id="SSF55729">
    <property type="entry name" value="Acyl-CoA N-acyltransferases (Nat)"/>
    <property type="match status" value="1"/>
</dbReference>
<evidence type="ECO:0000313" key="2">
    <source>
        <dbReference type="EMBL" id="MDH5164443.1"/>
    </source>
</evidence>
<organism evidence="2 3">
    <name type="scientific">Heyndrickxia oleronia</name>
    <dbReference type="NCBI Taxonomy" id="38875"/>
    <lineage>
        <taxon>Bacteria</taxon>
        <taxon>Bacillati</taxon>
        <taxon>Bacillota</taxon>
        <taxon>Bacilli</taxon>
        <taxon>Bacillales</taxon>
        <taxon>Bacillaceae</taxon>
        <taxon>Heyndrickxia</taxon>
    </lineage>
</organism>
<dbReference type="Pfam" id="PF13302">
    <property type="entry name" value="Acetyltransf_3"/>
    <property type="match status" value="1"/>
</dbReference>
<dbReference type="GO" id="GO:0016747">
    <property type="term" value="F:acyltransferase activity, transferring groups other than amino-acyl groups"/>
    <property type="evidence" value="ECO:0007669"/>
    <property type="project" value="InterPro"/>
</dbReference>
<dbReference type="EMBL" id="JAROYP010000031">
    <property type="protein sequence ID" value="MDH5164443.1"/>
    <property type="molecule type" value="Genomic_DNA"/>
</dbReference>
<comment type="caution">
    <text evidence="2">The sequence shown here is derived from an EMBL/GenBank/DDBJ whole genome shotgun (WGS) entry which is preliminary data.</text>
</comment>
<dbReference type="AlphaFoldDB" id="A0AAW6T1N5"/>
<dbReference type="InterPro" id="IPR016181">
    <property type="entry name" value="Acyl_CoA_acyltransferase"/>
</dbReference>
<gene>
    <name evidence="2" type="ORF">P5X88_26265</name>
</gene>
<accession>A0AAW6T1N5</accession>
<dbReference type="PANTHER" id="PTHR43415:SF4">
    <property type="entry name" value="N-ACETYLTRANSFERASE DOMAIN-CONTAINING PROTEIN"/>
    <property type="match status" value="1"/>
</dbReference>
<dbReference type="PANTHER" id="PTHR43415">
    <property type="entry name" value="SPERMIDINE N(1)-ACETYLTRANSFERASE"/>
    <property type="match status" value="1"/>
</dbReference>
<reference evidence="2" key="1">
    <citation type="submission" date="2023-03" db="EMBL/GenBank/DDBJ databases">
        <title>Bacterial isolates from washroom surfaces on a university campus.</title>
        <authorList>
            <person name="Holman D.B."/>
            <person name="Gzyl K.E."/>
            <person name="Taheri A.E."/>
        </authorList>
    </citation>
    <scope>NUCLEOTIDE SEQUENCE</scope>
    <source>
        <strain evidence="2">RD03</strain>
    </source>
</reference>